<comment type="caution">
    <text evidence="2">The sequence shown here is derived from an EMBL/GenBank/DDBJ whole genome shotgun (WGS) entry which is preliminary data.</text>
</comment>
<name>A0A2V3W451_9BACI</name>
<feature type="transmembrane region" description="Helical" evidence="1">
    <location>
        <begin position="57"/>
        <end position="76"/>
    </location>
</feature>
<sequence>MFNPVDLFKQRLTEHIKLINRYLRYIFNGHFMIALSFTIIMLAIYYQKWLENLSDDFPAAFVIALALGFLVSYNPIQSFLKKPDKVFLIVKEEEMHRYFRLTLLYNFFVQLYVVLIVSAAVVPLYAQAFPGKTKLDYVLLLVIILVVKGWNMVTNWYMLKIRNPRIRMVDKLIRGLIGIAFFYFFLQEQFFVIIAILYFIVVINNYFLARKQSGLAWDLLIENDQNRLALFYRFVSMFAEVPQLTKRLRKRRMLASFIQNFIPFTHTSTYDYLYRLTFIRSSDYLSLYVRLIIIGGAIILFVPNVWLKIIFALLFIYMSNFQMITLYHHYQTNIWLDLYPVNLENRKKSFIKWVSLLTLIQTVIFAAVFFIWFDIGSVVLTFAAGSIFNYLFNYGYVKRKIEKASH</sequence>
<accession>A0A2V3W451</accession>
<dbReference type="Proteomes" id="UP000247978">
    <property type="component" value="Unassembled WGS sequence"/>
</dbReference>
<dbReference type="AlphaFoldDB" id="A0A2V3W451"/>
<keyword evidence="3" id="KW-1185">Reference proteome</keyword>
<feature type="transmembrane region" description="Helical" evidence="1">
    <location>
        <begin position="378"/>
        <end position="397"/>
    </location>
</feature>
<feature type="transmembrane region" description="Helical" evidence="1">
    <location>
        <begin position="25"/>
        <end position="45"/>
    </location>
</feature>
<proteinExistence type="predicted"/>
<dbReference type="RefSeq" id="WP_110395269.1">
    <property type="nucleotide sequence ID" value="NZ_JADIJL010000008.1"/>
</dbReference>
<feature type="transmembrane region" description="Helical" evidence="1">
    <location>
        <begin position="103"/>
        <end position="125"/>
    </location>
</feature>
<dbReference type="InterPro" id="IPR010288">
    <property type="entry name" value="EcsB_ABC"/>
</dbReference>
<evidence type="ECO:0000256" key="1">
    <source>
        <dbReference type="SAM" id="Phobius"/>
    </source>
</evidence>
<evidence type="ECO:0000313" key="2">
    <source>
        <dbReference type="EMBL" id="PXW87035.1"/>
    </source>
</evidence>
<reference evidence="2 3" key="1">
    <citation type="submission" date="2018-05" db="EMBL/GenBank/DDBJ databases">
        <title>Genomic Encyclopedia of Type Strains, Phase IV (KMG-IV): sequencing the most valuable type-strain genomes for metagenomic binning, comparative biology and taxonomic classification.</title>
        <authorList>
            <person name="Goeker M."/>
        </authorList>
    </citation>
    <scope>NUCLEOTIDE SEQUENCE [LARGE SCALE GENOMIC DNA]</scope>
    <source>
        <strain evidence="2 3">DSM 28556</strain>
    </source>
</reference>
<keyword evidence="1" id="KW-0812">Transmembrane</keyword>
<organism evidence="2 3">
    <name type="scientific">Pseudogracilibacillus auburnensis</name>
    <dbReference type="NCBI Taxonomy" id="1494959"/>
    <lineage>
        <taxon>Bacteria</taxon>
        <taxon>Bacillati</taxon>
        <taxon>Bacillota</taxon>
        <taxon>Bacilli</taxon>
        <taxon>Bacillales</taxon>
        <taxon>Bacillaceae</taxon>
        <taxon>Pseudogracilibacillus</taxon>
    </lineage>
</organism>
<feature type="transmembrane region" description="Helical" evidence="1">
    <location>
        <begin position="137"/>
        <end position="159"/>
    </location>
</feature>
<evidence type="ECO:0000313" key="3">
    <source>
        <dbReference type="Proteomes" id="UP000247978"/>
    </source>
</evidence>
<dbReference type="EMBL" id="QJJQ01000006">
    <property type="protein sequence ID" value="PXW87035.1"/>
    <property type="molecule type" value="Genomic_DNA"/>
</dbReference>
<feature type="transmembrane region" description="Helical" evidence="1">
    <location>
        <begin position="350"/>
        <end position="372"/>
    </location>
</feature>
<dbReference type="OrthoDB" id="2447941at2"/>
<protein>
    <submittedName>
        <fullName evidence="2">ABC-2 type transport system permease protein</fullName>
    </submittedName>
</protein>
<gene>
    <name evidence="2" type="ORF">DFR56_106103</name>
</gene>
<dbReference type="PIRSF" id="PIRSF037259">
    <property type="entry name" value="EcsB_ABC"/>
    <property type="match status" value="1"/>
</dbReference>
<keyword evidence="1" id="KW-0472">Membrane</keyword>
<dbReference type="Pfam" id="PF05975">
    <property type="entry name" value="EcsB"/>
    <property type="match status" value="1"/>
</dbReference>
<keyword evidence="1" id="KW-1133">Transmembrane helix</keyword>
<dbReference type="GO" id="GO:0016020">
    <property type="term" value="C:membrane"/>
    <property type="evidence" value="ECO:0007669"/>
    <property type="project" value="InterPro"/>
</dbReference>
<feature type="transmembrane region" description="Helical" evidence="1">
    <location>
        <begin position="180"/>
        <end position="208"/>
    </location>
</feature>